<evidence type="ECO:0000313" key="5">
    <source>
        <dbReference type="Proteomes" id="UP000618460"/>
    </source>
</evidence>
<dbReference type="Pfam" id="PF13514">
    <property type="entry name" value="AAA_27"/>
    <property type="match status" value="1"/>
</dbReference>
<evidence type="ECO:0000256" key="1">
    <source>
        <dbReference type="SAM" id="Coils"/>
    </source>
</evidence>
<feature type="coiled-coil region" evidence="1">
    <location>
        <begin position="288"/>
        <end position="348"/>
    </location>
</feature>
<dbReference type="SUPFAM" id="SSF52540">
    <property type="entry name" value="P-loop containing nucleoside triphosphate hydrolases"/>
    <property type="match status" value="1"/>
</dbReference>
<feature type="coiled-coil region" evidence="1">
    <location>
        <begin position="542"/>
        <end position="583"/>
    </location>
</feature>
<evidence type="ECO:0000313" key="4">
    <source>
        <dbReference type="EMBL" id="GGM25562.1"/>
    </source>
</evidence>
<comment type="caution">
    <text evidence="4">The sequence shown here is derived from an EMBL/GenBank/DDBJ whole genome shotgun (WGS) entry which is preliminary data.</text>
</comment>
<protein>
    <recommendedName>
        <fullName evidence="3">YhaN AAA domain-containing protein</fullName>
    </recommendedName>
</protein>
<dbReference type="Proteomes" id="UP000618460">
    <property type="component" value="Unassembled WGS sequence"/>
</dbReference>
<dbReference type="InterPro" id="IPR027417">
    <property type="entry name" value="P-loop_NTPase"/>
</dbReference>
<feature type="coiled-coil region" evidence="1">
    <location>
        <begin position="385"/>
        <end position="415"/>
    </location>
</feature>
<dbReference type="PANTHER" id="PTHR41259">
    <property type="entry name" value="DOUBLE-STRAND BREAK REPAIR RAD50 ATPASE, PUTATIVE-RELATED"/>
    <property type="match status" value="1"/>
</dbReference>
<proteinExistence type="predicted"/>
<dbReference type="EMBL" id="BMLG01000002">
    <property type="protein sequence ID" value="GGM25562.1"/>
    <property type="molecule type" value="Genomic_DNA"/>
</dbReference>
<evidence type="ECO:0000256" key="2">
    <source>
        <dbReference type="SAM" id="Phobius"/>
    </source>
</evidence>
<keyword evidence="1" id="KW-0175">Coiled coil</keyword>
<reference evidence="4" key="2">
    <citation type="submission" date="2020-09" db="EMBL/GenBank/DDBJ databases">
        <authorList>
            <person name="Sun Q."/>
            <person name="Zhou Y."/>
        </authorList>
    </citation>
    <scope>NUCLEOTIDE SEQUENCE</scope>
    <source>
        <strain evidence="4">CGMCC 1.6333</strain>
    </source>
</reference>
<organism evidence="4 5">
    <name type="scientific">Paraliobacillus quinghaiensis</name>
    <dbReference type="NCBI Taxonomy" id="470815"/>
    <lineage>
        <taxon>Bacteria</taxon>
        <taxon>Bacillati</taxon>
        <taxon>Bacillota</taxon>
        <taxon>Bacilli</taxon>
        <taxon>Bacillales</taxon>
        <taxon>Bacillaceae</taxon>
        <taxon>Paraliobacillus</taxon>
    </lineage>
</organism>
<evidence type="ECO:0000259" key="3">
    <source>
        <dbReference type="Pfam" id="PF13514"/>
    </source>
</evidence>
<reference evidence="4" key="1">
    <citation type="journal article" date="2014" name="Int. J. Syst. Evol. Microbiol.">
        <title>Complete genome sequence of Corynebacterium casei LMG S-19264T (=DSM 44701T), isolated from a smear-ripened cheese.</title>
        <authorList>
            <consortium name="US DOE Joint Genome Institute (JGI-PGF)"/>
            <person name="Walter F."/>
            <person name="Albersmeier A."/>
            <person name="Kalinowski J."/>
            <person name="Ruckert C."/>
        </authorList>
    </citation>
    <scope>NUCLEOTIDE SEQUENCE</scope>
    <source>
        <strain evidence="4">CGMCC 1.6333</strain>
    </source>
</reference>
<name>A0A917TJK7_9BACI</name>
<sequence length="985" mass="115797">MKIVHADIYGFGKWSQTSLDFSKGSLIVINGENESGKSTLRQFMLFMLFGMQPKKRAQFLPKKGGKLGGRLTIQTEDCGTFTIERLHDRNKALATCYHEDGNQYDESWLQQRLKGLDAQAFSAIFSFDSVTLQQLQQIKKADIGEVLLGIGMTGTDQIYWTEKWLDQQLQQLFKPHGKKPTINQLLETIEEKTNELVRMEQEVESYQQKQQEKTILQDTLSELQEEYEVLRKEKLQTEQKLHLYPTIEAFHQTQQKLASFSTEIEFPEQGLTRYQQIKEAMYPLKSELTLIESNLEKENQQLIQVEESLLNAEVVNSLEELITKAKKHQDIDNKLQFTKKSIEDLEKRLTQELHLMQVGLTIDSFKGFSFSFATEEIWQEIKEEQEQITREFATIENEQATLKEQQNFLAKEKQTYEQNQLDQATINRFVEQVDHKKQVEAEHKLTANRNKQKQSWQSMKQTKIRNANRIGLISFGLILISGIIGFLQSTFYWYGFSIIGLIFILLQQVSLRQSIRSMEPLFVAKTDDSTIKSIDERQFQEAEAILQEQNQLQLQVDKTENALRDLQLEQVKLEERKQFYKQKQQMLTIKITEQIKQYPFLQDVLVSHWPKLYHHLEKAMEKAEKIYILTKEADQLAADIRDFSLALEEAYYQHFSQKEEDKSKMLQAIREIAEGQKYKMEEQTQIRMRSDDLVTKKQAIQSKLQPYQADIKQLWQKAKVNDEEQYITKGNQKQEQQALEKELAVYQQQLVAFLSEQEWSRLSQGDLVTKVEQDEALGMVTAKLKEIQAEIKEKQQQLATIHLELEQLETSTLYVDAKHRYYTLQSELQQHAKQWAVYQLAIEKLQDTKEVFQHYYLPKVLERTTFHFNYITNNKYVNVYVTNQDAILQVEDFEGVHFNVAELSQGARDQLYISLRIALSEMFQKQMRMPFFIDDAFVHFDPNRLEKIIKIFQKMTENQQIILFTNDTTWGKMTPDKKNTQIVQI</sequence>
<keyword evidence="2" id="KW-1133">Transmembrane helix</keyword>
<feature type="coiled-coil region" evidence="1">
    <location>
        <begin position="729"/>
        <end position="811"/>
    </location>
</feature>
<gene>
    <name evidence="4" type="primary">yhaN</name>
    <name evidence="4" type="ORF">GCM10011351_09050</name>
</gene>
<accession>A0A917TJK7</accession>
<dbReference type="PANTHER" id="PTHR41259:SF1">
    <property type="entry name" value="DOUBLE-STRAND BREAK REPAIR RAD50 ATPASE, PUTATIVE-RELATED"/>
    <property type="match status" value="1"/>
</dbReference>
<feature type="transmembrane region" description="Helical" evidence="2">
    <location>
        <begin position="467"/>
        <end position="486"/>
    </location>
</feature>
<feature type="domain" description="YhaN AAA" evidence="3">
    <location>
        <begin position="1"/>
        <end position="198"/>
    </location>
</feature>
<keyword evidence="2" id="KW-0812">Transmembrane</keyword>
<dbReference type="OrthoDB" id="9764467at2"/>
<dbReference type="InterPro" id="IPR038734">
    <property type="entry name" value="YhaN_AAA"/>
</dbReference>
<dbReference type="RefSeq" id="WP_117153387.1">
    <property type="nucleotide sequence ID" value="NZ_BMLG01000002.1"/>
</dbReference>
<dbReference type="AlphaFoldDB" id="A0A917TJK7"/>
<dbReference type="Gene3D" id="3.40.50.300">
    <property type="entry name" value="P-loop containing nucleotide triphosphate hydrolases"/>
    <property type="match status" value="2"/>
</dbReference>
<keyword evidence="2" id="KW-0472">Membrane</keyword>
<keyword evidence="5" id="KW-1185">Reference proteome</keyword>
<feature type="transmembrane region" description="Helical" evidence="2">
    <location>
        <begin position="492"/>
        <end position="511"/>
    </location>
</feature>
<feature type="coiled-coil region" evidence="1">
    <location>
        <begin position="182"/>
        <end position="240"/>
    </location>
</feature>